<dbReference type="PANTHER" id="PTHR11091">
    <property type="entry name" value="OXIDOREDUCTASE-RELATED"/>
    <property type="match status" value="1"/>
</dbReference>
<dbReference type="RefSeq" id="WP_171474982.1">
    <property type="nucleotide sequence ID" value="NZ_CP053452.2"/>
</dbReference>
<dbReference type="AlphaFoldDB" id="A0A6M5Z198"/>
<dbReference type="InterPro" id="IPR043144">
    <property type="entry name" value="Mal/L-sulf/L-lact_DH-like_ah"/>
</dbReference>
<dbReference type="Proteomes" id="UP000503447">
    <property type="component" value="Chromosome"/>
</dbReference>
<sequence length="357" mass="37151">MATGHSVRYPAADLSRYAAQLFAAAGCDGDKPNTIAAALVEADLLGHTTHGLQLAPTYLGELESGGMTPHGEPDVVADRGAAVTWDGRRLPGVWLTARAVDLAVDRAATYGVVTVVIRQSHHIGCLAAFLQRATDRGLMITIASSDPAVASVAPFGGRKAVFTPNPFAVGIPTDGDPILIDISASITTNGMAGRLRREGKRFPGPWALDATGQPTDDPTELFADPPGTLLPTGGADHGHKGYGLALMVEALTQGLTGFGRAEAPRRWGASVFVQVIDPAVFGGADAFRRETGWLAATCRATPPVPGVDAVRLPGERGLANKRRALAVGVDLYPGILEALAPFAKKYGVQELAPQSEG</sequence>
<evidence type="ECO:0000313" key="4">
    <source>
        <dbReference type="Proteomes" id="UP000503447"/>
    </source>
</evidence>
<accession>A0A6M5Z198</accession>
<name>A0A6M5Z198_9BACT</name>
<evidence type="ECO:0000256" key="2">
    <source>
        <dbReference type="ARBA" id="ARBA00023002"/>
    </source>
</evidence>
<dbReference type="SUPFAM" id="SSF89733">
    <property type="entry name" value="L-sulfolactate dehydrogenase-like"/>
    <property type="match status" value="1"/>
</dbReference>
<keyword evidence="2 3" id="KW-0560">Oxidoreductase</keyword>
<evidence type="ECO:0000256" key="1">
    <source>
        <dbReference type="ARBA" id="ARBA00006056"/>
    </source>
</evidence>
<dbReference type="GO" id="GO:0030060">
    <property type="term" value="F:L-malate dehydrogenase (NAD+) activity"/>
    <property type="evidence" value="ECO:0007669"/>
    <property type="project" value="UniProtKB-EC"/>
</dbReference>
<keyword evidence="4" id="KW-1185">Reference proteome</keyword>
<comment type="similarity">
    <text evidence="1">Belongs to the LDH2/MDH2 oxidoreductase family.</text>
</comment>
<organism evidence="3 4">
    <name type="scientific">Frigoriglobus tundricola</name>
    <dbReference type="NCBI Taxonomy" id="2774151"/>
    <lineage>
        <taxon>Bacteria</taxon>
        <taxon>Pseudomonadati</taxon>
        <taxon>Planctomycetota</taxon>
        <taxon>Planctomycetia</taxon>
        <taxon>Gemmatales</taxon>
        <taxon>Gemmataceae</taxon>
        <taxon>Frigoriglobus</taxon>
    </lineage>
</organism>
<dbReference type="PANTHER" id="PTHR11091:SF0">
    <property type="entry name" value="MALATE DEHYDROGENASE"/>
    <property type="match status" value="1"/>
</dbReference>
<dbReference type="EC" id="1.1.1.37" evidence="3"/>
<proteinExistence type="inferred from homology"/>
<protein>
    <submittedName>
        <fullName evidence="3">Malate dehydrogenase</fullName>
        <ecNumber evidence="3">1.1.1.37</ecNumber>
    </submittedName>
</protein>
<evidence type="ECO:0000313" key="3">
    <source>
        <dbReference type="EMBL" id="QJX00168.1"/>
    </source>
</evidence>
<dbReference type="InterPro" id="IPR043143">
    <property type="entry name" value="Mal/L-sulf/L-lact_DH-like_NADP"/>
</dbReference>
<dbReference type="EMBL" id="CP053452">
    <property type="protein sequence ID" value="QJX00168.1"/>
    <property type="molecule type" value="Genomic_DNA"/>
</dbReference>
<dbReference type="InterPro" id="IPR003767">
    <property type="entry name" value="Malate/L-lactate_DH-like"/>
</dbReference>
<dbReference type="Gene3D" id="1.10.1530.10">
    <property type="match status" value="1"/>
</dbReference>
<dbReference type="Pfam" id="PF02615">
    <property type="entry name" value="Ldh_2"/>
    <property type="match status" value="1"/>
</dbReference>
<reference evidence="4" key="1">
    <citation type="submission" date="2020-05" db="EMBL/GenBank/DDBJ databases">
        <title>Frigoriglobus tundricola gen. nov., sp. nov., a psychrotolerant cellulolytic planctomycete of the family Gemmataceae with two divergent copies of 16S rRNA gene.</title>
        <authorList>
            <person name="Kulichevskaya I.S."/>
            <person name="Ivanova A.A."/>
            <person name="Naumoff D.G."/>
            <person name="Beletsky A.V."/>
            <person name="Rijpstra W.I.C."/>
            <person name="Sinninghe Damste J.S."/>
            <person name="Mardanov A.V."/>
            <person name="Ravin N.V."/>
            <person name="Dedysh S.N."/>
        </authorList>
    </citation>
    <scope>NUCLEOTIDE SEQUENCE [LARGE SCALE GENOMIC DNA]</scope>
    <source>
        <strain evidence="4">PL17</strain>
    </source>
</reference>
<gene>
    <name evidence="3" type="ORF">FTUN_7792</name>
</gene>
<dbReference type="Gene3D" id="3.30.1370.60">
    <property type="entry name" value="Hypothetical oxidoreductase yiak, domain 2"/>
    <property type="match status" value="1"/>
</dbReference>
<dbReference type="InterPro" id="IPR036111">
    <property type="entry name" value="Mal/L-sulfo/L-lacto_DH-like_sf"/>
</dbReference>
<dbReference type="KEGG" id="ftj:FTUN_7792"/>